<dbReference type="RefSeq" id="WP_007716230.1">
    <property type="nucleotide sequence ID" value="NZ_BAABXR010000002.1"/>
</dbReference>
<reference evidence="3 4" key="1">
    <citation type="submission" date="2018-08" db="EMBL/GenBank/DDBJ databases">
        <title>A genome reference for cultivated species of the human gut microbiota.</title>
        <authorList>
            <person name="Zou Y."/>
            <person name="Xue W."/>
            <person name="Luo G."/>
        </authorList>
    </citation>
    <scope>NUCLEOTIDE SEQUENCE [LARGE SCALE GENOMIC DNA]</scope>
    <source>
        <strain evidence="3 4">AF04-15</strain>
    </source>
</reference>
<dbReference type="Proteomes" id="UP000283880">
    <property type="component" value="Unassembled WGS sequence"/>
</dbReference>
<comment type="similarity">
    <text evidence="1">Belongs to the SIS family. PHI subfamily.</text>
</comment>
<dbReference type="AlphaFoldDB" id="A0A413FAM5"/>
<dbReference type="SUPFAM" id="SSF53697">
    <property type="entry name" value="SIS domain"/>
    <property type="match status" value="1"/>
</dbReference>
<organism evidence="3 4">
    <name type="scientific">Enterocloster asparagiformis</name>
    <dbReference type="NCBI Taxonomy" id="333367"/>
    <lineage>
        <taxon>Bacteria</taxon>
        <taxon>Bacillati</taxon>
        <taxon>Bacillota</taxon>
        <taxon>Clostridia</taxon>
        <taxon>Lachnospirales</taxon>
        <taxon>Lachnospiraceae</taxon>
        <taxon>Enterocloster</taxon>
    </lineage>
</organism>
<evidence type="ECO:0000313" key="4">
    <source>
        <dbReference type="Proteomes" id="UP000283880"/>
    </source>
</evidence>
<dbReference type="InterPro" id="IPR017552">
    <property type="entry name" value="PHI/rmpB"/>
</dbReference>
<sequence>MYRELIKGMCAELEEALLGIDEARLSQLVDALLGAKRIFVAGAGRTGLLMKSMAMTLAQCGLPVEAVGEVTTHAIGEGDLLVIGSASGSTKTMRLFAETARSCGAALALITTHERSAVADISGCVLVMHSRSDTDSTRPSVNLMGNGYLHQLNLLVDLVIAGIMEKTGITEEQMLDLHANLE</sequence>
<dbReference type="GO" id="GO:0097367">
    <property type="term" value="F:carbohydrate derivative binding"/>
    <property type="evidence" value="ECO:0007669"/>
    <property type="project" value="InterPro"/>
</dbReference>
<dbReference type="PANTHER" id="PTHR43443:SF1">
    <property type="entry name" value="3-HEXULOSE-6-PHOSPHATE ISOMERASE"/>
    <property type="match status" value="1"/>
</dbReference>
<dbReference type="GO" id="GO:1901135">
    <property type="term" value="P:carbohydrate derivative metabolic process"/>
    <property type="evidence" value="ECO:0007669"/>
    <property type="project" value="InterPro"/>
</dbReference>
<dbReference type="PANTHER" id="PTHR43443">
    <property type="entry name" value="3-HEXULOSE-6-PHOSPHATE ISOMERASE"/>
    <property type="match status" value="1"/>
</dbReference>
<dbReference type="InterPro" id="IPR001347">
    <property type="entry name" value="SIS_dom"/>
</dbReference>
<accession>A0A413FAM5</accession>
<dbReference type="EMBL" id="QSBM01000018">
    <property type="protein sequence ID" value="RGX25714.1"/>
    <property type="molecule type" value="Genomic_DNA"/>
</dbReference>
<dbReference type="OrthoDB" id="9797832at2"/>
<dbReference type="InterPro" id="IPR046348">
    <property type="entry name" value="SIS_dom_sf"/>
</dbReference>
<dbReference type="GO" id="GO:0016853">
    <property type="term" value="F:isomerase activity"/>
    <property type="evidence" value="ECO:0007669"/>
    <property type="project" value="InterPro"/>
</dbReference>
<dbReference type="NCBIfam" id="TIGR03127">
    <property type="entry name" value="RuMP_HxlB"/>
    <property type="match status" value="1"/>
</dbReference>
<name>A0A413FAM5_9FIRM</name>
<evidence type="ECO:0000256" key="1">
    <source>
        <dbReference type="ARBA" id="ARBA00009235"/>
    </source>
</evidence>
<evidence type="ECO:0000313" key="3">
    <source>
        <dbReference type="EMBL" id="RGX25714.1"/>
    </source>
</evidence>
<gene>
    <name evidence="3" type="ORF">DWV29_20795</name>
</gene>
<proteinExistence type="inferred from homology"/>
<dbReference type="Gene3D" id="3.40.50.10490">
    <property type="entry name" value="Glucose-6-phosphate isomerase like protein, domain 1"/>
    <property type="match status" value="1"/>
</dbReference>
<dbReference type="Pfam" id="PF01380">
    <property type="entry name" value="SIS"/>
    <property type="match status" value="1"/>
</dbReference>
<dbReference type="PROSITE" id="PS51464">
    <property type="entry name" value="SIS"/>
    <property type="match status" value="1"/>
</dbReference>
<evidence type="ECO:0000259" key="2">
    <source>
        <dbReference type="PROSITE" id="PS51464"/>
    </source>
</evidence>
<feature type="domain" description="SIS" evidence="2">
    <location>
        <begin position="28"/>
        <end position="169"/>
    </location>
</feature>
<protein>
    <submittedName>
        <fullName evidence="3">SIS domain-containing protein</fullName>
    </submittedName>
</protein>
<comment type="caution">
    <text evidence="3">The sequence shown here is derived from an EMBL/GenBank/DDBJ whole genome shotgun (WGS) entry which is preliminary data.</text>
</comment>